<dbReference type="CDD" id="cd00082">
    <property type="entry name" value="HisKA"/>
    <property type="match status" value="1"/>
</dbReference>
<organism evidence="9">
    <name type="scientific">bioreactor metagenome</name>
    <dbReference type="NCBI Taxonomy" id="1076179"/>
    <lineage>
        <taxon>unclassified sequences</taxon>
        <taxon>metagenomes</taxon>
        <taxon>ecological metagenomes</taxon>
    </lineage>
</organism>
<dbReference type="InterPro" id="IPR003661">
    <property type="entry name" value="HisK_dim/P_dom"/>
</dbReference>
<dbReference type="Gene3D" id="3.30.565.10">
    <property type="entry name" value="Histidine kinase-like ATPase, C-terminal domain"/>
    <property type="match status" value="1"/>
</dbReference>
<keyword evidence="7" id="KW-0472">Membrane</keyword>
<dbReference type="InterPro" id="IPR036890">
    <property type="entry name" value="HATPase_C_sf"/>
</dbReference>
<dbReference type="EMBL" id="VSSQ01004266">
    <property type="protein sequence ID" value="MPM24451.1"/>
    <property type="molecule type" value="Genomic_DNA"/>
</dbReference>
<dbReference type="Gene3D" id="1.10.287.130">
    <property type="match status" value="1"/>
</dbReference>
<dbReference type="EC" id="2.7.13.3" evidence="2"/>
<evidence type="ECO:0000256" key="3">
    <source>
        <dbReference type="ARBA" id="ARBA00022553"/>
    </source>
</evidence>
<dbReference type="SUPFAM" id="SSF47384">
    <property type="entry name" value="Homodimeric domain of signal transducing histidine kinase"/>
    <property type="match status" value="1"/>
</dbReference>
<proteinExistence type="predicted"/>
<feature type="transmembrane region" description="Helical" evidence="7">
    <location>
        <begin position="12"/>
        <end position="33"/>
    </location>
</feature>
<dbReference type="InterPro" id="IPR005467">
    <property type="entry name" value="His_kinase_dom"/>
</dbReference>
<evidence type="ECO:0000256" key="1">
    <source>
        <dbReference type="ARBA" id="ARBA00000085"/>
    </source>
</evidence>
<dbReference type="InterPro" id="IPR036097">
    <property type="entry name" value="HisK_dim/P_sf"/>
</dbReference>
<dbReference type="FunFam" id="3.30.565.10:FF:000006">
    <property type="entry name" value="Sensor histidine kinase WalK"/>
    <property type="match status" value="1"/>
</dbReference>
<evidence type="ECO:0000313" key="9">
    <source>
        <dbReference type="EMBL" id="MPM24451.1"/>
    </source>
</evidence>
<sequence>MKKLSFELRITVFYLLLGGLWIAFSDTFFNTIIDDEDVLVVVQMVKGWIYVLVTGVLFYIILRRHIMKLRQAEQKAIESDRLKSAFLANISHEVRTPMNGILGFLDMLKDPDLSTETKRDYIELLERSGYRLITVMTDILDISAIQSETVNPEKRTTDVIQIFEESADFYKSDLETKGLKLNFIKPYGDSPLLIETDEKLLKKIICKLLGNSIKFSDKGEIDLGYEINAGLLTIYVRDNGIGIQKEKLEAIFNKFEQADTRLSSPYQGAGLGLSIAKAYVHILGGDIWAESEPGRGSSFYVSFPVP</sequence>
<evidence type="ECO:0000259" key="8">
    <source>
        <dbReference type="PROSITE" id="PS50109"/>
    </source>
</evidence>
<keyword evidence="5 9" id="KW-0418">Kinase</keyword>
<dbReference type="Pfam" id="PF02518">
    <property type="entry name" value="HATPase_c"/>
    <property type="match status" value="1"/>
</dbReference>
<evidence type="ECO:0000256" key="6">
    <source>
        <dbReference type="ARBA" id="ARBA00023012"/>
    </source>
</evidence>
<name>A0A644Y950_9ZZZZ</name>
<dbReference type="SMART" id="SM00387">
    <property type="entry name" value="HATPase_c"/>
    <property type="match status" value="1"/>
</dbReference>
<dbReference type="SUPFAM" id="SSF55874">
    <property type="entry name" value="ATPase domain of HSP90 chaperone/DNA topoisomerase II/histidine kinase"/>
    <property type="match status" value="1"/>
</dbReference>
<keyword evidence="7" id="KW-1133">Transmembrane helix</keyword>
<protein>
    <recommendedName>
        <fullName evidence="2">histidine kinase</fullName>
        <ecNumber evidence="2">2.7.13.3</ecNumber>
    </recommendedName>
</protein>
<dbReference type="InterPro" id="IPR003594">
    <property type="entry name" value="HATPase_dom"/>
</dbReference>
<gene>
    <name evidence="9" type="primary">rcsC_160</name>
    <name evidence="9" type="ORF">SDC9_70933</name>
</gene>
<dbReference type="AlphaFoldDB" id="A0A644Y950"/>
<dbReference type="GO" id="GO:0000155">
    <property type="term" value="F:phosphorelay sensor kinase activity"/>
    <property type="evidence" value="ECO:0007669"/>
    <property type="project" value="InterPro"/>
</dbReference>
<dbReference type="Pfam" id="PF00512">
    <property type="entry name" value="HisKA"/>
    <property type="match status" value="1"/>
</dbReference>
<dbReference type="PRINTS" id="PR00344">
    <property type="entry name" value="BCTRLSENSOR"/>
</dbReference>
<dbReference type="SMART" id="SM00388">
    <property type="entry name" value="HisKA"/>
    <property type="match status" value="1"/>
</dbReference>
<keyword evidence="3" id="KW-0597">Phosphoprotein</keyword>
<keyword evidence="6" id="KW-0902">Two-component regulatory system</keyword>
<dbReference type="PANTHER" id="PTHR43711">
    <property type="entry name" value="TWO-COMPONENT HISTIDINE KINASE"/>
    <property type="match status" value="1"/>
</dbReference>
<feature type="domain" description="Histidine kinase" evidence="8">
    <location>
        <begin position="89"/>
        <end position="306"/>
    </location>
</feature>
<evidence type="ECO:0000256" key="7">
    <source>
        <dbReference type="SAM" id="Phobius"/>
    </source>
</evidence>
<evidence type="ECO:0000256" key="2">
    <source>
        <dbReference type="ARBA" id="ARBA00012438"/>
    </source>
</evidence>
<keyword evidence="4 9" id="KW-0808">Transferase</keyword>
<comment type="caution">
    <text evidence="9">The sequence shown here is derived from an EMBL/GenBank/DDBJ whole genome shotgun (WGS) entry which is preliminary data.</text>
</comment>
<dbReference type="InterPro" id="IPR050736">
    <property type="entry name" value="Sensor_HK_Regulatory"/>
</dbReference>
<evidence type="ECO:0000256" key="5">
    <source>
        <dbReference type="ARBA" id="ARBA00022777"/>
    </source>
</evidence>
<reference evidence="9" key="1">
    <citation type="submission" date="2019-08" db="EMBL/GenBank/DDBJ databases">
        <authorList>
            <person name="Kucharzyk K."/>
            <person name="Murdoch R.W."/>
            <person name="Higgins S."/>
            <person name="Loffler F."/>
        </authorList>
    </citation>
    <scope>NUCLEOTIDE SEQUENCE</scope>
</reference>
<feature type="transmembrane region" description="Helical" evidence="7">
    <location>
        <begin position="45"/>
        <end position="62"/>
    </location>
</feature>
<dbReference type="PANTHER" id="PTHR43711:SF26">
    <property type="entry name" value="SENSOR HISTIDINE KINASE RCSC"/>
    <property type="match status" value="1"/>
</dbReference>
<accession>A0A644Y950</accession>
<keyword evidence="7" id="KW-0812">Transmembrane</keyword>
<comment type="catalytic activity">
    <reaction evidence="1">
        <text>ATP + protein L-histidine = ADP + protein N-phospho-L-histidine.</text>
        <dbReference type="EC" id="2.7.13.3"/>
    </reaction>
</comment>
<dbReference type="PROSITE" id="PS50109">
    <property type="entry name" value="HIS_KIN"/>
    <property type="match status" value="1"/>
</dbReference>
<evidence type="ECO:0000256" key="4">
    <source>
        <dbReference type="ARBA" id="ARBA00022679"/>
    </source>
</evidence>
<dbReference type="InterPro" id="IPR004358">
    <property type="entry name" value="Sig_transdc_His_kin-like_C"/>
</dbReference>